<evidence type="ECO:0000313" key="3">
    <source>
        <dbReference type="Proteomes" id="UP000002037"/>
    </source>
</evidence>
<dbReference type="InterPro" id="IPR018870">
    <property type="entry name" value="Tti2"/>
</dbReference>
<accession>C5MHM2</accession>
<dbReference type="Proteomes" id="UP000002037">
    <property type="component" value="Unassembled WGS sequence"/>
</dbReference>
<name>C5MHM2_CANTT</name>
<evidence type="ECO:0000313" key="2">
    <source>
        <dbReference type="EMBL" id="EER30569.1"/>
    </source>
</evidence>
<reference evidence="2 3" key="1">
    <citation type="journal article" date="2009" name="Nature">
        <title>Evolution of pathogenicity and sexual reproduction in eight Candida genomes.</title>
        <authorList>
            <person name="Butler G."/>
            <person name="Rasmussen M.D."/>
            <person name="Lin M.F."/>
            <person name="Santos M.A."/>
            <person name="Sakthikumar S."/>
            <person name="Munro C.A."/>
            <person name="Rheinbay E."/>
            <person name="Grabherr M."/>
            <person name="Forche A."/>
            <person name="Reedy J.L."/>
            <person name="Agrafioti I."/>
            <person name="Arnaud M.B."/>
            <person name="Bates S."/>
            <person name="Brown A.J."/>
            <person name="Brunke S."/>
            <person name="Costanzo M.C."/>
            <person name="Fitzpatrick D.A."/>
            <person name="de Groot P.W."/>
            <person name="Harris D."/>
            <person name="Hoyer L.L."/>
            <person name="Hube B."/>
            <person name="Klis F.M."/>
            <person name="Kodira C."/>
            <person name="Lennard N."/>
            <person name="Logue M.E."/>
            <person name="Martin R."/>
            <person name="Neiman A.M."/>
            <person name="Nikolaou E."/>
            <person name="Quail M.A."/>
            <person name="Quinn J."/>
            <person name="Santos M.C."/>
            <person name="Schmitzberger F.F."/>
            <person name="Sherlock G."/>
            <person name="Shah P."/>
            <person name="Silverstein K.A."/>
            <person name="Skrzypek M.S."/>
            <person name="Soll D."/>
            <person name="Staggs R."/>
            <person name="Stansfield I."/>
            <person name="Stumpf M.P."/>
            <person name="Sudbery P.E."/>
            <person name="Srikantha T."/>
            <person name="Zeng Q."/>
            <person name="Berman J."/>
            <person name="Berriman M."/>
            <person name="Heitman J."/>
            <person name="Gow N.A."/>
            <person name="Lorenz M.C."/>
            <person name="Birren B.W."/>
            <person name="Kellis M."/>
            <person name="Cuomo C.A."/>
        </authorList>
    </citation>
    <scope>NUCLEOTIDE SEQUENCE [LARGE SCALE GENOMIC DNA]</scope>
    <source>
        <strain evidence="3">ATCC MYA-3404 / T1</strain>
    </source>
</reference>
<dbReference type="RefSeq" id="XP_002551267.1">
    <property type="nucleotide sequence ID" value="XM_002551221.1"/>
</dbReference>
<comment type="similarity">
    <text evidence="1">Belongs to the TTI2 family.</text>
</comment>
<keyword evidence="3" id="KW-1185">Reference proteome</keyword>
<dbReference type="Pfam" id="PF10521">
    <property type="entry name" value="Tti2"/>
    <property type="match status" value="1"/>
</dbReference>
<dbReference type="KEGG" id="ctp:CTRG_05565"/>
<dbReference type="OrthoDB" id="6417021at2759"/>
<dbReference type="VEuPathDB" id="FungiDB:CTRG_05565"/>
<dbReference type="GeneID" id="8300991"/>
<dbReference type="HOGENOM" id="CLU_855292_0_0_1"/>
<dbReference type="EMBL" id="GG692403">
    <property type="protein sequence ID" value="EER30569.1"/>
    <property type="molecule type" value="Genomic_DNA"/>
</dbReference>
<gene>
    <name evidence="2" type="ORF">CTRG_05565</name>
</gene>
<dbReference type="AlphaFoldDB" id="C5MHM2"/>
<protein>
    <recommendedName>
        <fullName evidence="4">Fanconi Anaemia group E protein C-terminal domain-containing protein</fullName>
    </recommendedName>
</protein>
<sequence length="323" mass="36727">MDQLLDTSHEPGYYTSILSSLNESPSFELIRALSYHADPYLPWCSQQNTQLVKSIMDTINYQQYIPNLIREFKSTSKKLTKNGLNRMISIEKENLIPLSQAWFLIDYAHDDEITILVILLVIDVLGQSIPSKIQALDLLSHLPTLNKSLIPQLKKSIAACLVHVPPITAEDQSLSLLQRAYSWINKLNETKIECIQTISTILSTINSPIRPFLLEQLSIFISRVSTDIFISTSKIFFTLNQLLVGLDTTTGDIISSLKIQKQIIDLNHPFIATYAYDFIGAWTLLSRREDDVIKRQIEQNVTSLKKLVNNDAEIIELCTYINV</sequence>
<proteinExistence type="inferred from homology"/>
<dbReference type="GO" id="GO:0110078">
    <property type="term" value="C:TTT Hsp90 cochaperone complex"/>
    <property type="evidence" value="ECO:0007669"/>
    <property type="project" value="InterPro"/>
</dbReference>
<evidence type="ECO:0008006" key="4">
    <source>
        <dbReference type="Google" id="ProtNLM"/>
    </source>
</evidence>
<evidence type="ECO:0000256" key="1">
    <source>
        <dbReference type="ARBA" id="ARBA00034736"/>
    </source>
</evidence>
<organism evidence="2 3">
    <name type="scientific">Candida tropicalis (strain ATCC MYA-3404 / T1)</name>
    <name type="common">Yeast</name>
    <dbReference type="NCBI Taxonomy" id="294747"/>
    <lineage>
        <taxon>Eukaryota</taxon>
        <taxon>Fungi</taxon>
        <taxon>Dikarya</taxon>
        <taxon>Ascomycota</taxon>
        <taxon>Saccharomycotina</taxon>
        <taxon>Pichiomycetes</taxon>
        <taxon>Debaryomycetaceae</taxon>
        <taxon>Candida/Lodderomyces clade</taxon>
        <taxon>Candida</taxon>
    </lineage>
</organism>